<comment type="caution">
    <text evidence="8">The sequence shown here is derived from an EMBL/GenBank/DDBJ whole genome shotgun (WGS) entry which is preliminary data.</text>
</comment>
<dbReference type="GO" id="GO:0005524">
    <property type="term" value="F:ATP binding"/>
    <property type="evidence" value="ECO:0007669"/>
    <property type="project" value="UniProtKB-UniRule"/>
</dbReference>
<protein>
    <recommendedName>
        <fullName evidence="7">Protein kinase domain-containing protein</fullName>
    </recommendedName>
</protein>
<evidence type="ECO:0000256" key="6">
    <source>
        <dbReference type="PROSITE-ProRule" id="PRU10141"/>
    </source>
</evidence>
<keyword evidence="9" id="KW-1185">Reference proteome</keyword>
<dbReference type="PROSITE" id="PS00108">
    <property type="entry name" value="PROTEIN_KINASE_ST"/>
    <property type="match status" value="1"/>
</dbReference>
<reference evidence="8" key="1">
    <citation type="submission" date="2023-07" db="EMBL/GenBank/DDBJ databases">
        <title>A chromosome-level genome assembly of Lolium multiflorum.</title>
        <authorList>
            <person name="Chen Y."/>
            <person name="Copetti D."/>
            <person name="Kolliker R."/>
            <person name="Studer B."/>
        </authorList>
    </citation>
    <scope>NUCLEOTIDE SEQUENCE</scope>
    <source>
        <strain evidence="8">02402/16</strain>
        <tissue evidence="8">Leaf</tissue>
    </source>
</reference>
<dbReference type="Gene3D" id="1.10.510.10">
    <property type="entry name" value="Transferase(Phosphotransferase) domain 1"/>
    <property type="match status" value="2"/>
</dbReference>
<keyword evidence="3 6" id="KW-0547">Nucleotide-binding</keyword>
<dbReference type="EMBL" id="JAUUTY010000004">
    <property type="protein sequence ID" value="KAK1642336.1"/>
    <property type="molecule type" value="Genomic_DNA"/>
</dbReference>
<name>A0AAD8RY80_LOLMU</name>
<dbReference type="Proteomes" id="UP001231189">
    <property type="component" value="Unassembled WGS sequence"/>
</dbReference>
<sequence>MDRETSTSYDVLERLLLDESAEPTSLPLSLLQYVTNHFSLDNQIGSGGFAVVYKGMVGKGMVAVKKLSNTFGLHENKFHEEVKCLINAKHKNIVRFLGYCAETQGKMQKFEGKLVMADQRNWLLCFEYVCKGSLDKHITDATCGLNWRERYQIIKGITEGLLFLHEMRILHLDLKPANILLDGQMVPKIADFGLSRCLDFDQTRAITENLSGTLGYMDPEYLRSRQIAFASDIYSLGVIIMEILTGTKQYLDDDYVVESWMNRLDASEGRMQLEQVRVCSKIGIECMNLDPKKRPVARHIIDRLDKTTSADYSEEICIGSSSFELQISLPREQFGERIEKLGAESLQKTDVKEHSILEDVAERLEWLHMQESQLKVGQLPLWGVQDMKEKVNRHRANNSSSICTGFSEKNILDIFNTKTRSNFDRNDRRKSHFINIFRKEELLPIVRSSNQIGTGSFSGVYKGFVGNALVVVKTLLSGNMLEINMLENEVIVQSQIVHKNIAWLIGCCLEMENLMLVYEFLSRGSLYDILHSSSKVPLNLDVRLNIIEESAHGLAYLHSQAHTKIVHSDIKTASILLDEKFVPKISGFGVSRLITRDNEHAESVIGDMNYMDPVYLQTGLLTEKSDVYSFGIVILEIISRKKVSHSNNSLVKCFVE</sequence>
<accession>A0AAD8RY80</accession>
<evidence type="ECO:0000313" key="9">
    <source>
        <dbReference type="Proteomes" id="UP001231189"/>
    </source>
</evidence>
<feature type="domain" description="Protein kinase" evidence="7">
    <location>
        <begin position="38"/>
        <end position="308"/>
    </location>
</feature>
<evidence type="ECO:0000313" key="8">
    <source>
        <dbReference type="EMBL" id="KAK1642336.1"/>
    </source>
</evidence>
<keyword evidence="1" id="KW-0723">Serine/threonine-protein kinase</keyword>
<dbReference type="InterPro" id="IPR011009">
    <property type="entry name" value="Kinase-like_dom_sf"/>
</dbReference>
<evidence type="ECO:0000256" key="1">
    <source>
        <dbReference type="ARBA" id="ARBA00022527"/>
    </source>
</evidence>
<proteinExistence type="predicted"/>
<keyword evidence="4" id="KW-0418">Kinase</keyword>
<dbReference type="InterPro" id="IPR008271">
    <property type="entry name" value="Ser/Thr_kinase_AS"/>
</dbReference>
<dbReference type="InterPro" id="IPR000719">
    <property type="entry name" value="Prot_kinase_dom"/>
</dbReference>
<evidence type="ECO:0000256" key="2">
    <source>
        <dbReference type="ARBA" id="ARBA00022679"/>
    </source>
</evidence>
<dbReference type="PANTHER" id="PTHR45707:SF69">
    <property type="entry name" value="CALCIUM-DEPENDENT LIPID-BINDING (CALB DOMAIN) PLANT PHOSPHORIBOSYLTRANSFERASE FAMILY PROTEIN"/>
    <property type="match status" value="1"/>
</dbReference>
<evidence type="ECO:0000256" key="3">
    <source>
        <dbReference type="ARBA" id="ARBA00022741"/>
    </source>
</evidence>
<organism evidence="8 9">
    <name type="scientific">Lolium multiflorum</name>
    <name type="common">Italian ryegrass</name>
    <name type="synonym">Lolium perenne subsp. multiflorum</name>
    <dbReference type="NCBI Taxonomy" id="4521"/>
    <lineage>
        <taxon>Eukaryota</taxon>
        <taxon>Viridiplantae</taxon>
        <taxon>Streptophyta</taxon>
        <taxon>Embryophyta</taxon>
        <taxon>Tracheophyta</taxon>
        <taxon>Spermatophyta</taxon>
        <taxon>Magnoliopsida</taxon>
        <taxon>Liliopsida</taxon>
        <taxon>Poales</taxon>
        <taxon>Poaceae</taxon>
        <taxon>BOP clade</taxon>
        <taxon>Pooideae</taxon>
        <taxon>Poodae</taxon>
        <taxon>Poeae</taxon>
        <taxon>Poeae Chloroplast Group 2 (Poeae type)</taxon>
        <taxon>Loliodinae</taxon>
        <taxon>Loliinae</taxon>
        <taxon>Lolium</taxon>
    </lineage>
</organism>
<evidence type="ECO:0000256" key="4">
    <source>
        <dbReference type="ARBA" id="ARBA00022777"/>
    </source>
</evidence>
<dbReference type="AlphaFoldDB" id="A0AAD8RY80"/>
<feature type="binding site" evidence="6">
    <location>
        <position position="473"/>
    </location>
    <ligand>
        <name>ATP</name>
        <dbReference type="ChEBI" id="CHEBI:30616"/>
    </ligand>
</feature>
<dbReference type="Pfam" id="PF00069">
    <property type="entry name" value="Pkinase"/>
    <property type="match status" value="1"/>
</dbReference>
<dbReference type="GO" id="GO:0004674">
    <property type="term" value="F:protein serine/threonine kinase activity"/>
    <property type="evidence" value="ECO:0007669"/>
    <property type="project" value="UniProtKB-KW"/>
</dbReference>
<evidence type="ECO:0000256" key="5">
    <source>
        <dbReference type="ARBA" id="ARBA00022840"/>
    </source>
</evidence>
<dbReference type="SUPFAM" id="SSF56112">
    <property type="entry name" value="Protein kinase-like (PK-like)"/>
    <property type="match status" value="2"/>
</dbReference>
<dbReference type="SMART" id="SM00220">
    <property type="entry name" value="S_TKc"/>
    <property type="match status" value="2"/>
</dbReference>
<dbReference type="PROSITE" id="PS00107">
    <property type="entry name" value="PROTEIN_KINASE_ATP"/>
    <property type="match status" value="2"/>
</dbReference>
<feature type="binding site" evidence="6">
    <location>
        <position position="66"/>
    </location>
    <ligand>
        <name>ATP</name>
        <dbReference type="ChEBI" id="CHEBI:30616"/>
    </ligand>
</feature>
<dbReference type="InterPro" id="IPR001245">
    <property type="entry name" value="Ser-Thr/Tyr_kinase_cat_dom"/>
</dbReference>
<feature type="domain" description="Protein kinase" evidence="7">
    <location>
        <begin position="446"/>
        <end position="656"/>
    </location>
</feature>
<dbReference type="Gene3D" id="3.30.200.20">
    <property type="entry name" value="Phosphorylase Kinase, domain 1"/>
    <property type="match status" value="2"/>
</dbReference>
<dbReference type="FunFam" id="1.10.510.10:FF:000870">
    <property type="entry name" value="OSJNBa0016N04.16-like protein"/>
    <property type="match status" value="1"/>
</dbReference>
<keyword evidence="5 6" id="KW-0067">ATP-binding</keyword>
<gene>
    <name evidence="8" type="ORF">QYE76_060141</name>
</gene>
<dbReference type="PROSITE" id="PS50011">
    <property type="entry name" value="PROTEIN_KINASE_DOM"/>
    <property type="match status" value="2"/>
</dbReference>
<dbReference type="Pfam" id="PF07714">
    <property type="entry name" value="PK_Tyr_Ser-Thr"/>
    <property type="match status" value="1"/>
</dbReference>
<dbReference type="InterPro" id="IPR017441">
    <property type="entry name" value="Protein_kinase_ATP_BS"/>
</dbReference>
<evidence type="ECO:0000259" key="7">
    <source>
        <dbReference type="PROSITE" id="PS50011"/>
    </source>
</evidence>
<keyword evidence="2" id="KW-0808">Transferase</keyword>
<dbReference type="PANTHER" id="PTHR45707">
    <property type="entry name" value="C2 CALCIUM/LIPID-BINDING PLANT PHOSPHORIBOSYLTRANSFERASE FAMILY PROTEIN"/>
    <property type="match status" value="1"/>
</dbReference>